<sequence length="134" mass="14722">MINRKCSRCKEITGTLHGGKKIKEEFLCEDCLQKGIASGEIELSQVEEKQTSYLSIKILKIMSVIYLIGSILMAFSAGSLIYDPGFGEVSISGSGAVGVIFIIGSIFQSVLVFCGIWVFILLVETVIKIYEKMK</sequence>
<organism evidence="3 4">
    <name type="scientific">Bacillus thuringiensis</name>
    <dbReference type="NCBI Taxonomy" id="1428"/>
    <lineage>
        <taxon>Bacteria</taxon>
        <taxon>Bacillati</taxon>
        <taxon>Bacillota</taxon>
        <taxon>Bacilli</taxon>
        <taxon>Bacillales</taxon>
        <taxon>Bacillaceae</taxon>
        <taxon>Bacillus</taxon>
        <taxon>Bacillus cereus group</taxon>
    </lineage>
</organism>
<evidence type="ECO:0000313" key="4">
    <source>
        <dbReference type="Proteomes" id="UP000195991"/>
    </source>
</evidence>
<gene>
    <name evidence="3" type="ORF">BTT61001_03487</name>
</gene>
<keyword evidence="1" id="KW-1133">Transmembrane helix</keyword>
<feature type="transmembrane region" description="Helical" evidence="1">
    <location>
        <begin position="64"/>
        <end position="82"/>
    </location>
</feature>
<keyword evidence="1" id="KW-0812">Transmembrane</keyword>
<feature type="transmembrane region" description="Helical" evidence="1">
    <location>
        <begin position="94"/>
        <end position="123"/>
    </location>
</feature>
<dbReference type="EMBL" id="FMBI01000034">
    <property type="protein sequence ID" value="SCC46779.1"/>
    <property type="molecule type" value="Genomic_DNA"/>
</dbReference>
<reference evidence="3 4" key="1">
    <citation type="submission" date="2016-08" db="EMBL/GenBank/DDBJ databases">
        <authorList>
            <person name="Seilhamer J.J."/>
        </authorList>
    </citation>
    <scope>NUCLEOTIDE SEQUENCE [LARGE SCALE GENOMIC DNA]</scope>
    <source>
        <strain evidence="3 4">IEBC_T61001</strain>
    </source>
</reference>
<dbReference type="AlphaFoldDB" id="A0A1C4ET56"/>
<keyword evidence="1" id="KW-0472">Membrane</keyword>
<evidence type="ECO:0000313" key="3">
    <source>
        <dbReference type="EMBL" id="SCC46779.1"/>
    </source>
</evidence>
<feature type="domain" description="DUF3980" evidence="2">
    <location>
        <begin position="47"/>
        <end position="132"/>
    </location>
</feature>
<protein>
    <recommendedName>
        <fullName evidence="2">DUF3980 domain-containing protein</fullName>
    </recommendedName>
</protein>
<dbReference type="RefSeq" id="WP_061671904.1">
    <property type="nucleotide sequence ID" value="NZ_FMBI01000034.1"/>
</dbReference>
<name>A0A1C4ET56_BACTU</name>
<evidence type="ECO:0000256" key="1">
    <source>
        <dbReference type="SAM" id="Phobius"/>
    </source>
</evidence>
<dbReference type="Pfam" id="PF13140">
    <property type="entry name" value="DUF3980"/>
    <property type="match status" value="1"/>
</dbReference>
<dbReference type="Proteomes" id="UP000195991">
    <property type="component" value="Unassembled WGS sequence"/>
</dbReference>
<dbReference type="InterPro" id="IPR025044">
    <property type="entry name" value="DUF3980"/>
</dbReference>
<proteinExistence type="predicted"/>
<evidence type="ECO:0000259" key="2">
    <source>
        <dbReference type="Pfam" id="PF13140"/>
    </source>
</evidence>
<accession>A0A1C4ET56</accession>